<dbReference type="EMBL" id="MNQH01000044">
    <property type="protein sequence ID" value="OKY93149.1"/>
    <property type="molecule type" value="Genomic_DNA"/>
</dbReference>
<dbReference type="InterPro" id="IPR046110">
    <property type="entry name" value="DUF6047"/>
</dbReference>
<evidence type="ECO:0000313" key="2">
    <source>
        <dbReference type="EMBL" id="OKY93149.1"/>
    </source>
</evidence>
<evidence type="ECO:0000256" key="1">
    <source>
        <dbReference type="SAM" id="MobiDB-lite"/>
    </source>
</evidence>
<reference evidence="2 3" key="1">
    <citation type="journal article" date="2016" name="Nat. Biotechnol.">
        <title>Measurement of bacterial replication rates in microbial communities.</title>
        <authorList>
            <person name="Brown C.T."/>
            <person name="Olm M.R."/>
            <person name="Thomas B.C."/>
            <person name="Banfield J.F."/>
        </authorList>
    </citation>
    <scope>NUCLEOTIDE SEQUENCE [LARGE SCALE GENOMIC DNA]</scope>
    <source>
        <strain evidence="2">CAG:67_53_122</strain>
    </source>
</reference>
<proteinExistence type="predicted"/>
<sequence>MTRPQKDGFEFYFTLDTHCKVRDYAIRNDTDEGFEQFIQRNVEGQRSGGNYPDYWLFQYTIPDDVLLRIRQQERLIGPDFLQNSLPILLEEGVAPQRIVRLRDAAFCWQMNIPYLSPEAELERLRYHDGYERAMFGFDKGMKPLSRFDTLTAVETRQGLLLFTETPLGAQRFIEMWDYYLLHFFHPQLQDTQLRMYRLPQFDAGWQKYADLFRLDRDDKDRGRYAFGEIPPETFAPKALLAYAIRTDTFDLAPTVQNYKKLIDDVPHTPHYGNYSFDIAVLQTMQQNGMGGGMVYGIMNGLFPSAEAFETLAREYGTSAESSATQRKLQERTRQLAAEILKKNYPLRRGMQPHRNKYDDISDLHVPSVPPNRIHGVKRR</sequence>
<dbReference type="Pfam" id="PF19513">
    <property type="entry name" value="DUF6047"/>
    <property type="match status" value="1"/>
</dbReference>
<accession>A0A1Q6F2L7</accession>
<organism evidence="2 3">
    <name type="scientific">Alistipes putredinis</name>
    <dbReference type="NCBI Taxonomy" id="28117"/>
    <lineage>
        <taxon>Bacteria</taxon>
        <taxon>Pseudomonadati</taxon>
        <taxon>Bacteroidota</taxon>
        <taxon>Bacteroidia</taxon>
        <taxon>Bacteroidales</taxon>
        <taxon>Rikenellaceae</taxon>
        <taxon>Alistipes</taxon>
    </lineage>
</organism>
<gene>
    <name evidence="2" type="ORF">BHV66_10040</name>
</gene>
<dbReference type="STRING" id="28117.BHV66_10040"/>
<dbReference type="Proteomes" id="UP000187417">
    <property type="component" value="Unassembled WGS sequence"/>
</dbReference>
<name>A0A1Q6F2L7_9BACT</name>
<dbReference type="RefSeq" id="WP_278339533.1">
    <property type="nucleotide sequence ID" value="NZ_MNQH01000044.1"/>
</dbReference>
<dbReference type="AlphaFoldDB" id="A0A1Q6F2L7"/>
<comment type="caution">
    <text evidence="2">The sequence shown here is derived from an EMBL/GenBank/DDBJ whole genome shotgun (WGS) entry which is preliminary data.</text>
</comment>
<feature type="region of interest" description="Disordered" evidence="1">
    <location>
        <begin position="347"/>
        <end position="379"/>
    </location>
</feature>
<protein>
    <submittedName>
        <fullName evidence="2">Uncharacterized protein</fullName>
    </submittedName>
</protein>
<evidence type="ECO:0000313" key="3">
    <source>
        <dbReference type="Proteomes" id="UP000187417"/>
    </source>
</evidence>